<evidence type="ECO:0000313" key="5">
    <source>
        <dbReference type="EMBL" id="AIC32427.1"/>
    </source>
</evidence>
<dbReference type="Proteomes" id="UP000128453">
    <property type="component" value="Segment"/>
</dbReference>
<dbReference type="RefSeq" id="YP_001096107.1">
    <property type="nucleotide sequence ID" value="NC_009127.1"/>
</dbReference>
<reference evidence="4" key="7">
    <citation type="submission" date="2012-05" db="EMBL/GenBank/DDBJ databases">
        <title>Detection of Koi herpesvirus DNA from carp fishes in Northern Vietnam.</title>
        <authorList>
            <person name="Hang D.T.T."/>
            <person name="Hoang L.V."/>
            <person name="Truong L.V."/>
        </authorList>
    </citation>
    <scope>NUCLEOTIDE SEQUENCE</scope>
</reference>
<sequence length="370" mass="40502">MYGLNSASGFLDTEWVEKQGMVTPPEEVAKMLNPHLATMGKPVDVTSLMLPNGIFVPYTPTGPEPNIAIGGGYFYRPSYHGYGSVAEDSDDLQKLHKNVLCRNEGQWTRTALIGVPTTGNFPVDLFDYKNQKYQIVNTGPDALHSGDAFMVEPPSVEASKAQIDSFKRIRAQGSFRQPTLLGGLSATNRVPSELTHRMKHIMARDIGLCMDITTPGQGGVQAGLARLYQAPTELGQAVKNSVMATTLDCMNSLDVIFSMMRRIAALPRGVLETLAEFHNFKHGGPNATMPDPAILIEIWRTPAVADLFMESMDMGFQSIDRLRHCTYGTVIKSTEANPTSTRGEIIYNAYSGQYDTGDTFEGAVLSFNGY</sequence>
<dbReference type="OrthoDB" id="7745at10239"/>
<dbReference type="Proteomes" id="UP000160099">
    <property type="component" value="Segment"/>
</dbReference>
<evidence type="ECO:0000313" key="9">
    <source>
        <dbReference type="Proteomes" id="UP000128453"/>
    </source>
</evidence>
<dbReference type="EMBL" id="DQ657948">
    <property type="protein sequence ID" value="ABG42899.1"/>
    <property type="molecule type" value="Genomic_DNA"/>
</dbReference>
<dbReference type="Proteomes" id="UP000169752">
    <property type="component" value="Segment"/>
</dbReference>
<dbReference type="EMBL" id="MN695411">
    <property type="protein sequence ID" value="QKN22806.1"/>
    <property type="molecule type" value="Genomic_DNA"/>
</dbReference>
<evidence type="ECO:0000313" key="8">
    <source>
        <dbReference type="EMBL" id="QKN22806.1"/>
    </source>
</evidence>
<evidence type="ECO:0000313" key="11">
    <source>
        <dbReference type="Proteomes" id="UP000156776"/>
    </source>
</evidence>
<dbReference type="EMBL" id="KP343683">
    <property type="protein sequence ID" value="AJP55560.1"/>
    <property type="molecule type" value="Genomic_DNA"/>
</dbReference>
<dbReference type="EMBL" id="DQ177346">
    <property type="protein sequence ID" value="ABC55172.1"/>
    <property type="molecule type" value="Genomic_DNA"/>
</dbReference>
<reference evidence="1" key="1">
    <citation type="journal article" date="2005" name="J. Gen. Virol.">
        <title>Koi herpesvirus represents a third cyprinid herpesvirus (CyHV-3) in the family Herpesviridae.</title>
        <authorList>
            <person name="Waltzek T.B."/>
            <person name="Kelley G.O."/>
            <person name="Stone D.M."/>
            <person name="Way K."/>
            <person name="Hanson L."/>
            <person name="Fukuda H."/>
            <person name="Hirono I."/>
            <person name="Aoki T."/>
            <person name="Davison A.J."/>
            <person name="Hedrick R.P."/>
        </authorList>
    </citation>
    <scope>NUCLEOTIDE SEQUENCE</scope>
    <source>
        <strain evidence="1">D132</strain>
    </source>
</reference>
<dbReference type="Proteomes" id="UP000156776">
    <property type="component" value="Segment"/>
</dbReference>
<reference evidence="9 10" key="4">
    <citation type="journal article" date="2008" name="J. Virol.">
        <title>Cloning of the koi herpesvirus genome as an infectious bacterial artificial chromosome demonstrates that disruption of the thymidine kinase locus induces partial attenuation in Cyprinus carpio koi.</title>
        <authorList>
            <person name="Costes B."/>
            <person name="Fournier G."/>
            <person name="Michel B."/>
            <person name="Delforge C."/>
            <person name="Raj V.S."/>
            <person name="Dewals B."/>
            <person name="Gillet L."/>
            <person name="Drion P."/>
            <person name="Body A."/>
            <person name="Schynts F."/>
            <person name="Lieffrig F."/>
            <person name="Vanderplasschen A."/>
        </authorList>
    </citation>
    <scope>NUCLEOTIDE SEQUENCE [LARGE SCALE GENOMIC DNA]</scope>
    <source>
        <strain evidence="6">FL</strain>
    </source>
</reference>
<evidence type="ECO:0000313" key="7">
    <source>
        <dbReference type="EMBL" id="BAF48886.1"/>
    </source>
</evidence>
<dbReference type="KEGG" id="vg:11266402"/>
<evidence type="ECO:0000313" key="3">
    <source>
        <dbReference type="EMBL" id="ABG42899.1"/>
    </source>
</evidence>
<dbReference type="InterPro" id="IPR057752">
    <property type="entry name" value="VG27-like"/>
</dbReference>
<evidence type="ECO:0000313" key="4">
    <source>
        <dbReference type="EMBL" id="AFP43208.1"/>
    </source>
</evidence>
<dbReference type="GeneID" id="11266402"/>
<proteinExistence type="predicted"/>
<dbReference type="EMBL" id="JX083067">
    <property type="protein sequence ID" value="AFP43208.1"/>
    <property type="molecule type" value="Genomic_DNA"/>
</dbReference>
<reference evidence="5 12" key="9">
    <citation type="journal article" date="2015" name="Vet. Microbiol.">
        <title>Whole-genome sequence of a novel Chinese cyprinid herpesvirus 3 isolate reveals the existence of a distinct European genotype in East Asia.</title>
        <authorList>
            <person name="Li W."/>
            <person name="Lee X."/>
            <person name="Weng S."/>
            <person name="He J."/>
            <person name="Dong C."/>
        </authorList>
    </citation>
    <scope>NUCLEOTIDE SEQUENCE [LARGE SCALE GENOMIC DNA]</scope>
    <source>
        <strain evidence="5">KHV-GZ11</strain>
    </source>
</reference>
<dbReference type="EMBL" id="KJ627438">
    <property type="protein sequence ID" value="AIC32427.1"/>
    <property type="molecule type" value="Genomic_DNA"/>
</dbReference>
<keyword evidence="11" id="KW-1185">Reference proteome</keyword>
<reference evidence="3" key="3">
    <citation type="submission" date="2007-03" db="EMBL/GenBank/DDBJ databases">
        <title>Comparative genomics of carp herpesviruses.</title>
        <authorList>
            <person name="Davison A.J."/>
            <person name="Kurobe T."/>
            <person name="Gatherer D."/>
            <person name="Cunningham C."/>
            <person name="Waltzek T.B."/>
            <person name="Korf I."/>
            <person name="Fukuda H."/>
            <person name="Hedrick R.P."/>
        </authorList>
    </citation>
    <scope>NUCLEOTIDE SEQUENCE</scope>
    <source>
        <strain evidence="3">KHV-U</strain>
    </source>
</reference>
<evidence type="ECO:0000313" key="2">
    <source>
        <dbReference type="EMBL" id="ABC55172.1"/>
    </source>
</evidence>
<protein>
    <submittedName>
        <fullName evidence="3">Capsid triplex subunit 2</fullName>
    </submittedName>
    <submittedName>
        <fullName evidence="1">Intercapsomeric triplex protein</fullName>
    </submittedName>
    <submittedName>
        <fullName evidence="5 8">ORF72</fullName>
    </submittedName>
</protein>
<evidence type="ECO:0000313" key="12">
    <source>
        <dbReference type="Proteomes" id="UP000160099"/>
    </source>
</evidence>
<evidence type="ECO:0000313" key="13">
    <source>
        <dbReference type="Proteomes" id="UP000169752"/>
    </source>
</evidence>
<evidence type="ECO:0000313" key="10">
    <source>
        <dbReference type="Proteomes" id="UP000130752"/>
    </source>
</evidence>
<accession>Q52UP3</accession>
<dbReference type="Pfam" id="PF25743">
    <property type="entry name" value="VG27"/>
    <property type="match status" value="1"/>
</dbReference>
<reference evidence="11 13" key="2">
    <citation type="journal article" date="2007" name="J. Virol.">
        <title>Genome sequences of three koi herpesvirus isolates representing the expanding distribution of an emerging disease threatening koi and common carp worldwide.</title>
        <authorList>
            <person name="Aoki T."/>
            <person name="Hirono I."/>
            <person name="Kurokawa K."/>
            <person name="Fukuda H."/>
            <person name="Nahary R."/>
            <person name="Eldar A."/>
            <person name="Davison A.J."/>
            <person name="Waltzek T.B."/>
            <person name="Bercovier H."/>
            <person name="Hedrick R.P."/>
        </authorList>
    </citation>
    <scope>NUCLEOTIDE SEQUENCE [LARGE SCALE GENOMIC DNA]</scope>
    <source>
        <strain evidence="2">KHV-I</strain>
        <strain evidence="3 11">KHV-U</strain>
        <strain evidence="7">TUMST1</strain>
    </source>
</reference>
<dbReference type="EMBL" id="KP343684">
    <property type="protein sequence ID" value="AJP55715.1"/>
    <property type="molecule type" value="Genomic_DNA"/>
</dbReference>
<reference evidence="4" key="6">
    <citation type="submission" date="2012-05" db="EMBL/GenBank/DDBJ databases">
        <title>Cloning and sequences of orf72 of koi herpesvirus from carp fishes in Northern Vietnam.</title>
        <authorList>
            <person name="Truong L.V."/>
            <person name="Hang D.T.T."/>
        </authorList>
    </citation>
    <scope>NUCLEOTIDE SEQUENCE</scope>
</reference>
<dbReference type="EMBL" id="AY939859">
    <property type="protein sequence ID" value="AAX53079.1"/>
    <property type="molecule type" value="Genomic_DNA"/>
</dbReference>
<organism evidence="1">
    <name type="scientific">Cyprinid herpesvirus 3</name>
    <name type="common">CyHV-3</name>
    <dbReference type="NCBI Taxonomy" id="180230"/>
    <lineage>
        <taxon>Viruses</taxon>
        <taxon>Duplodnaviria</taxon>
        <taxon>Heunggongvirae</taxon>
        <taxon>Peploviricota</taxon>
        <taxon>Herviviricetes</taxon>
        <taxon>Herpesvirales</taxon>
        <taxon>Alloherpesviridae</taxon>
        <taxon>Cyvirus</taxon>
        <taxon>Cyvirus cyprinidallo3</taxon>
    </lineage>
</organism>
<gene>
    <name evidence="8" type="primary">ORF72</name>
    <name evidence="5" type="ORF">CyHV3-GZ_ORF72R</name>
    <name evidence="3" type="ORF">CyHV3_ORF72</name>
    <name evidence="7" type="ORF">KHVJ082</name>
</gene>
<reference evidence="9 10" key="8">
    <citation type="journal article" date="2015" name="PLoS Pathog.">
        <title>Rational development of an attenuated recombinant cyprinid herpesvirus 3 vaccine using prokaryotic mutagenesis and in vivo bioluminescent imaging.</title>
        <authorList>
            <person name="Boutier M."/>
            <person name="Ronsmans M."/>
            <person name="Ouyang P."/>
            <person name="Fournier G."/>
            <person name="Reschner A."/>
            <person name="Rakus K."/>
            <person name="Wilkie G.S."/>
            <person name="Farnir F."/>
            <person name="Bayrou C."/>
            <person name="Lieffrig F."/>
            <person name="Li H."/>
            <person name="Desmecht D."/>
            <person name="Davison A.J."/>
            <person name="Vanderplasschen A."/>
        </authorList>
    </citation>
    <scope>NUCLEOTIDE SEQUENCE [LARGE SCALE GENOMIC DNA]</scope>
    <source>
        <strain evidence="6">FL</strain>
    </source>
</reference>
<reference evidence="9 10" key="5">
    <citation type="journal article" date="2009" name="J. Virol.">
        <title>The major portal of entry of koi herpesvirus in Cyprinus carpio is the skin.</title>
        <authorList>
            <person name="Costes B."/>
            <person name="Raj V.S."/>
            <person name="Michel B."/>
            <person name="Fournier G."/>
            <person name="Thirion M."/>
            <person name="Gillet L."/>
            <person name="Mast J."/>
            <person name="Lieffrig F."/>
            <person name="Bremont M."/>
            <person name="Vanderplasschen A."/>
        </authorList>
    </citation>
    <scope>NUCLEOTIDE SEQUENCE [LARGE SCALE GENOMIC DNA]</scope>
    <source>
        <strain evidence="6">FL</strain>
    </source>
</reference>
<dbReference type="Proteomes" id="UP000130752">
    <property type="component" value="Segment"/>
</dbReference>
<dbReference type="Proteomes" id="UP000106924">
    <property type="component" value="Segment"/>
</dbReference>
<reference evidence="8" key="10">
    <citation type="submission" date="2019-11" db="EMBL/GenBank/DDBJ databases">
        <authorList>
            <person name="Wu C.-W."/>
            <person name="Wu T.-Y."/>
            <person name="Chien M.-S."/>
            <person name="Huang C."/>
        </authorList>
    </citation>
    <scope>NUCLEOTIDE SEQUENCE</scope>
    <source>
        <strain evidence="8">Koi/Taiwan/2017</strain>
    </source>
</reference>
<dbReference type="EMBL" id="AP008984">
    <property type="protein sequence ID" value="BAF48886.1"/>
    <property type="molecule type" value="Genomic_DNA"/>
</dbReference>
<evidence type="ECO:0000313" key="1">
    <source>
        <dbReference type="EMBL" id="AAX53079.1"/>
    </source>
</evidence>
<name>Q52UP3_CYHV3</name>
<evidence type="ECO:0000313" key="6">
    <source>
        <dbReference type="EMBL" id="AJP55560.1"/>
    </source>
</evidence>